<dbReference type="PANTHER" id="PTHR46239:SF1">
    <property type="entry name" value="DNA REPAIR PROTEIN RAD51 HOMOLOG 3"/>
    <property type="match status" value="1"/>
</dbReference>
<dbReference type="InterPro" id="IPR052093">
    <property type="entry name" value="HR_Repair_Mediator"/>
</dbReference>
<keyword evidence="6" id="KW-0539">Nucleus</keyword>
<reference evidence="9 10" key="1">
    <citation type="submission" date="2023-09" db="EMBL/GenBank/DDBJ databases">
        <title>Pangenome analysis of Batrachochytrium dendrobatidis and related Chytrids.</title>
        <authorList>
            <person name="Yacoub M.N."/>
            <person name="Stajich J.E."/>
            <person name="James T.Y."/>
        </authorList>
    </citation>
    <scope>NUCLEOTIDE SEQUENCE [LARGE SCALE GENOMIC DNA]</scope>
    <source>
        <strain evidence="9 10">JEL0888</strain>
    </source>
</reference>
<keyword evidence="2" id="KW-0547">Nucleotide-binding</keyword>
<dbReference type="InterPro" id="IPR027417">
    <property type="entry name" value="P-loop_NTPase"/>
</dbReference>
<feature type="domain" description="RecA family profile 1" evidence="8">
    <location>
        <begin position="1"/>
        <end position="187"/>
    </location>
</feature>
<dbReference type="Gene3D" id="3.40.50.300">
    <property type="entry name" value="P-loop containing nucleotide triphosphate hydrolases"/>
    <property type="match status" value="1"/>
</dbReference>
<keyword evidence="5" id="KW-0234">DNA repair</keyword>
<dbReference type="EMBL" id="JADGIZ020000002">
    <property type="protein sequence ID" value="KAL2919771.1"/>
    <property type="molecule type" value="Genomic_DNA"/>
</dbReference>
<dbReference type="Pfam" id="PF08423">
    <property type="entry name" value="Rad51"/>
    <property type="match status" value="1"/>
</dbReference>
<evidence type="ECO:0000313" key="10">
    <source>
        <dbReference type="Proteomes" id="UP001527925"/>
    </source>
</evidence>
<comment type="caution">
    <text evidence="9">The sequence shown here is derived from an EMBL/GenBank/DDBJ whole genome shotgun (WGS) entry which is preliminary data.</text>
</comment>
<dbReference type="PROSITE" id="PS50162">
    <property type="entry name" value="RECA_2"/>
    <property type="match status" value="1"/>
</dbReference>
<evidence type="ECO:0000256" key="3">
    <source>
        <dbReference type="ARBA" id="ARBA00022763"/>
    </source>
</evidence>
<sequence length="257" mass="28747">MLPGEQGIPTGKVTEICGMAGIGKTQLWYVPRNRVLLQQYVHSMQLCANVQIPTELQGLGGAALFIDTEGSFSAERFQDIAQATVAICNSCLAEDSEARLDLWRVLNNVKILRVFSQQEQIDVINGIEDHIRMTPRLRLIVIDSIALHFRHTYRDIAMRSRMLTGMAQTLRHVAEIHDIAIVITNQMTTKIVGKGTDEETALMVPALGESWAHACTNRVILLWHQGYRHAWLCKSPNAEDSIVPYAVSADGIRDQEM</sequence>
<dbReference type="PANTHER" id="PTHR46239">
    <property type="entry name" value="DNA REPAIR PROTEIN RAD51 HOMOLOG 3 RAD51C"/>
    <property type="match status" value="1"/>
</dbReference>
<evidence type="ECO:0000259" key="8">
    <source>
        <dbReference type="PROSITE" id="PS50162"/>
    </source>
</evidence>
<proteinExistence type="predicted"/>
<dbReference type="Proteomes" id="UP001527925">
    <property type="component" value="Unassembled WGS sequence"/>
</dbReference>
<evidence type="ECO:0000256" key="5">
    <source>
        <dbReference type="ARBA" id="ARBA00023204"/>
    </source>
</evidence>
<dbReference type="CDD" id="cd19492">
    <property type="entry name" value="Rad51C"/>
    <property type="match status" value="1"/>
</dbReference>
<dbReference type="InterPro" id="IPR013632">
    <property type="entry name" value="Rad51_C"/>
</dbReference>
<comment type="subcellular location">
    <subcellularLocation>
        <location evidence="1">Nucleus</location>
    </subcellularLocation>
</comment>
<organism evidence="9 10">
    <name type="scientific">Polyrhizophydium stewartii</name>
    <dbReference type="NCBI Taxonomy" id="2732419"/>
    <lineage>
        <taxon>Eukaryota</taxon>
        <taxon>Fungi</taxon>
        <taxon>Fungi incertae sedis</taxon>
        <taxon>Chytridiomycota</taxon>
        <taxon>Chytridiomycota incertae sedis</taxon>
        <taxon>Chytridiomycetes</taxon>
        <taxon>Rhizophydiales</taxon>
        <taxon>Rhizophydiales incertae sedis</taxon>
        <taxon>Polyrhizophydium</taxon>
    </lineage>
</organism>
<dbReference type="SUPFAM" id="SSF52540">
    <property type="entry name" value="P-loop containing nucleoside triphosphate hydrolases"/>
    <property type="match status" value="1"/>
</dbReference>
<evidence type="ECO:0000256" key="6">
    <source>
        <dbReference type="ARBA" id="ARBA00023242"/>
    </source>
</evidence>
<dbReference type="InterPro" id="IPR020588">
    <property type="entry name" value="RecA_ATP-bd"/>
</dbReference>
<keyword evidence="10" id="KW-1185">Reference proteome</keyword>
<evidence type="ECO:0000256" key="2">
    <source>
        <dbReference type="ARBA" id="ARBA00022741"/>
    </source>
</evidence>
<evidence type="ECO:0000256" key="1">
    <source>
        <dbReference type="ARBA" id="ARBA00004123"/>
    </source>
</evidence>
<evidence type="ECO:0000256" key="4">
    <source>
        <dbReference type="ARBA" id="ARBA00022840"/>
    </source>
</evidence>
<keyword evidence="4" id="KW-0067">ATP-binding</keyword>
<protein>
    <recommendedName>
        <fullName evidence="7">DNA repair protein RAD51 homolog 3</fullName>
    </recommendedName>
</protein>
<evidence type="ECO:0000313" key="9">
    <source>
        <dbReference type="EMBL" id="KAL2919771.1"/>
    </source>
</evidence>
<gene>
    <name evidence="9" type="ORF">HK105_200688</name>
</gene>
<keyword evidence="3" id="KW-0227">DNA damage</keyword>
<evidence type="ECO:0000256" key="7">
    <source>
        <dbReference type="ARBA" id="ARBA00040674"/>
    </source>
</evidence>
<name>A0ABR4NJZ3_9FUNG</name>
<accession>A0ABR4NJZ3</accession>